<organism evidence="3 4">
    <name type="scientific">Thermonema lapsum</name>
    <dbReference type="NCBI Taxonomy" id="28195"/>
    <lineage>
        <taxon>Bacteria</taxon>
        <taxon>Pseudomonadati</taxon>
        <taxon>Bacteroidota</taxon>
        <taxon>Cytophagia</taxon>
        <taxon>Cytophagales</taxon>
        <taxon>Thermonemataceae</taxon>
        <taxon>Thermonema</taxon>
    </lineage>
</organism>
<dbReference type="Proteomes" id="UP000537126">
    <property type="component" value="Unassembled WGS sequence"/>
</dbReference>
<feature type="signal peptide" evidence="1">
    <location>
        <begin position="1"/>
        <end position="21"/>
    </location>
</feature>
<accession>A0A846MN23</accession>
<dbReference type="EMBL" id="JAASRN010000001">
    <property type="protein sequence ID" value="NIK72845.1"/>
    <property type="molecule type" value="Genomic_DNA"/>
</dbReference>
<dbReference type="RefSeq" id="WP_166918145.1">
    <property type="nucleotide sequence ID" value="NZ_JAASRN010000001.1"/>
</dbReference>
<dbReference type="Pfam" id="PF09917">
    <property type="entry name" value="DUF2147"/>
    <property type="match status" value="1"/>
</dbReference>
<evidence type="ECO:0000259" key="2">
    <source>
        <dbReference type="Pfam" id="PF09917"/>
    </source>
</evidence>
<dbReference type="InterPro" id="IPR019223">
    <property type="entry name" value="DUF2147"/>
</dbReference>
<protein>
    <submittedName>
        <fullName evidence="3">Uncharacterized protein (DUF2147 family)</fullName>
    </submittedName>
</protein>
<evidence type="ECO:0000256" key="1">
    <source>
        <dbReference type="SAM" id="SignalP"/>
    </source>
</evidence>
<name>A0A846MN23_9BACT</name>
<evidence type="ECO:0000313" key="3">
    <source>
        <dbReference type="EMBL" id="NIK72845.1"/>
    </source>
</evidence>
<keyword evidence="4" id="KW-1185">Reference proteome</keyword>
<keyword evidence="1" id="KW-0732">Signal</keyword>
<dbReference type="Gene3D" id="2.40.128.520">
    <property type="match status" value="1"/>
</dbReference>
<sequence>MLKKTLLSLLSVLLSSGLLFAQKDITGVWETIDDETGKPKSHVEIYETKSGKYAGKVVKILDPSRQDAVCDKCTDWRKDKPVMGMVIVMDMKKDGNEYTGGEILDPKKGKVYRCKMWLEDEKTLKVRGYLGPFYRTQTWYRVK</sequence>
<reference evidence="3 4" key="1">
    <citation type="submission" date="2020-03" db="EMBL/GenBank/DDBJ databases">
        <title>Genomic Encyclopedia of Type Strains, Phase IV (KMG-IV): sequencing the most valuable type-strain genomes for metagenomic binning, comparative biology and taxonomic classification.</title>
        <authorList>
            <person name="Goeker M."/>
        </authorList>
    </citation>
    <scope>NUCLEOTIDE SEQUENCE [LARGE SCALE GENOMIC DNA]</scope>
    <source>
        <strain evidence="3 4">DSM 5718</strain>
    </source>
</reference>
<dbReference type="PANTHER" id="PTHR36919">
    <property type="entry name" value="BLR1215 PROTEIN"/>
    <property type="match status" value="1"/>
</dbReference>
<dbReference type="PANTHER" id="PTHR36919:SF3">
    <property type="entry name" value="BLL5882 PROTEIN"/>
    <property type="match status" value="1"/>
</dbReference>
<feature type="chain" id="PRO_5032666226" evidence="1">
    <location>
        <begin position="22"/>
        <end position="143"/>
    </location>
</feature>
<gene>
    <name evidence="3" type="ORF">FHS56_000331</name>
</gene>
<evidence type="ECO:0000313" key="4">
    <source>
        <dbReference type="Proteomes" id="UP000537126"/>
    </source>
</evidence>
<comment type="caution">
    <text evidence="3">The sequence shown here is derived from an EMBL/GenBank/DDBJ whole genome shotgun (WGS) entry which is preliminary data.</text>
</comment>
<dbReference type="AlphaFoldDB" id="A0A846MN23"/>
<feature type="domain" description="DUF2147" evidence="2">
    <location>
        <begin position="27"/>
        <end position="141"/>
    </location>
</feature>
<proteinExistence type="predicted"/>